<dbReference type="Pfam" id="PF00639">
    <property type="entry name" value="Rotamase"/>
    <property type="match status" value="1"/>
</dbReference>
<dbReference type="SUPFAM" id="SSF51045">
    <property type="entry name" value="WW domain"/>
    <property type="match status" value="1"/>
</dbReference>
<protein>
    <recommendedName>
        <fullName evidence="5">Peptidyl-prolyl cis-trans isomerase</fullName>
        <ecNumber evidence="5">5.2.1.8</ecNumber>
    </recommendedName>
</protein>
<evidence type="ECO:0000259" key="7">
    <source>
        <dbReference type="PROSITE" id="PS50198"/>
    </source>
</evidence>
<sequence length="158" mass="18453">MNLPIGWELKELKEHPGRVYYYNKVTHDSTWVRPIKYPGDQDSYNSYIHLISVMCILISYVDSPKDMNAKNRSRNLTKDEAKKKIDFIFSEIIKGKKFEELARDESDFIPSYRNWNIGWISKGTLGPKFEEVAWNLGIGELSCPVETDYGWQIILRNG</sequence>
<comment type="catalytic activity">
    <reaction evidence="1 5">
        <text>[protein]-peptidylproline (omega=180) = [protein]-peptidylproline (omega=0)</text>
        <dbReference type="Rhea" id="RHEA:16237"/>
        <dbReference type="Rhea" id="RHEA-COMP:10747"/>
        <dbReference type="Rhea" id="RHEA-COMP:10748"/>
        <dbReference type="ChEBI" id="CHEBI:83833"/>
        <dbReference type="ChEBI" id="CHEBI:83834"/>
        <dbReference type="EC" id="5.2.1.8"/>
    </reaction>
</comment>
<dbReference type="Proteomes" id="UP001470230">
    <property type="component" value="Unassembled WGS sequence"/>
</dbReference>
<evidence type="ECO:0000256" key="2">
    <source>
        <dbReference type="ARBA" id="ARBA00023110"/>
    </source>
</evidence>
<dbReference type="InterPro" id="IPR051370">
    <property type="entry name" value="PPIase_Pin1"/>
</dbReference>
<name>A0ABR2K5I9_9EUKA</name>
<reference evidence="8 9" key="1">
    <citation type="submission" date="2024-04" db="EMBL/GenBank/DDBJ databases">
        <title>Tritrichomonas musculus Genome.</title>
        <authorList>
            <person name="Alves-Ferreira E."/>
            <person name="Grigg M."/>
            <person name="Lorenzi H."/>
            <person name="Galac M."/>
        </authorList>
    </citation>
    <scope>NUCLEOTIDE SEQUENCE [LARGE SCALE GENOMIC DNA]</scope>
    <source>
        <strain evidence="8 9">EAF2021</strain>
    </source>
</reference>
<dbReference type="SMART" id="SM00456">
    <property type="entry name" value="WW"/>
    <property type="match status" value="1"/>
</dbReference>
<dbReference type="EMBL" id="JAPFFF010000007">
    <property type="protein sequence ID" value="KAK8886186.1"/>
    <property type="molecule type" value="Genomic_DNA"/>
</dbReference>
<proteinExistence type="predicted"/>
<evidence type="ECO:0000256" key="5">
    <source>
        <dbReference type="RuleBase" id="RU363014"/>
    </source>
</evidence>
<evidence type="ECO:0000259" key="6">
    <source>
        <dbReference type="PROSITE" id="PS50020"/>
    </source>
</evidence>
<dbReference type="InterPro" id="IPR046357">
    <property type="entry name" value="PPIase_dom_sf"/>
</dbReference>
<dbReference type="Gene3D" id="2.20.70.10">
    <property type="match status" value="1"/>
</dbReference>
<evidence type="ECO:0000313" key="8">
    <source>
        <dbReference type="EMBL" id="KAK8886186.1"/>
    </source>
</evidence>
<dbReference type="CDD" id="cd00201">
    <property type="entry name" value="WW"/>
    <property type="match status" value="1"/>
</dbReference>
<dbReference type="SUPFAM" id="SSF54534">
    <property type="entry name" value="FKBP-like"/>
    <property type="match status" value="1"/>
</dbReference>
<dbReference type="InterPro" id="IPR000297">
    <property type="entry name" value="PPIase_PpiC"/>
</dbReference>
<dbReference type="InterPro" id="IPR001202">
    <property type="entry name" value="WW_dom"/>
</dbReference>
<dbReference type="Gene3D" id="3.10.50.40">
    <property type="match status" value="1"/>
</dbReference>
<accession>A0ABR2K5I9</accession>
<dbReference type="PROSITE" id="PS50198">
    <property type="entry name" value="PPIC_PPIASE_2"/>
    <property type="match status" value="1"/>
</dbReference>
<dbReference type="PANTHER" id="PTHR10657">
    <property type="entry name" value="PEPTIDYL-PROLYL CIS-TRANS ISOMERASE"/>
    <property type="match status" value="1"/>
</dbReference>
<feature type="domain" description="PpiC" evidence="7">
    <location>
        <begin position="56"/>
        <end position="158"/>
    </location>
</feature>
<dbReference type="InterPro" id="IPR036020">
    <property type="entry name" value="WW_dom_sf"/>
</dbReference>
<keyword evidence="9" id="KW-1185">Reference proteome</keyword>
<feature type="domain" description="WW" evidence="6">
    <location>
        <begin position="1"/>
        <end position="36"/>
    </location>
</feature>
<keyword evidence="2 4" id="KW-0697">Rotamase</keyword>
<keyword evidence="3 4" id="KW-0413">Isomerase</keyword>
<comment type="caution">
    <text evidence="8">The sequence shown here is derived from an EMBL/GenBank/DDBJ whole genome shotgun (WGS) entry which is preliminary data.</text>
</comment>
<evidence type="ECO:0000256" key="4">
    <source>
        <dbReference type="PROSITE-ProRule" id="PRU00278"/>
    </source>
</evidence>
<organism evidence="8 9">
    <name type="scientific">Tritrichomonas musculus</name>
    <dbReference type="NCBI Taxonomy" id="1915356"/>
    <lineage>
        <taxon>Eukaryota</taxon>
        <taxon>Metamonada</taxon>
        <taxon>Parabasalia</taxon>
        <taxon>Tritrichomonadida</taxon>
        <taxon>Tritrichomonadidae</taxon>
        <taxon>Tritrichomonas</taxon>
    </lineage>
</organism>
<evidence type="ECO:0000256" key="3">
    <source>
        <dbReference type="ARBA" id="ARBA00023235"/>
    </source>
</evidence>
<evidence type="ECO:0000313" key="9">
    <source>
        <dbReference type="Proteomes" id="UP001470230"/>
    </source>
</evidence>
<dbReference type="PROSITE" id="PS50020">
    <property type="entry name" value="WW_DOMAIN_2"/>
    <property type="match status" value="1"/>
</dbReference>
<gene>
    <name evidence="8" type="ORF">M9Y10_041646</name>
</gene>
<dbReference type="EC" id="5.2.1.8" evidence="5"/>
<evidence type="ECO:0000256" key="1">
    <source>
        <dbReference type="ARBA" id="ARBA00000971"/>
    </source>
</evidence>
<dbReference type="PANTHER" id="PTHR10657:SF4">
    <property type="entry name" value="PEPTIDYL-PROLYL CIS-TRANS ISOMERASE-RELATED"/>
    <property type="match status" value="1"/>
</dbReference>